<feature type="transmembrane region" description="Helical" evidence="4">
    <location>
        <begin position="1096"/>
        <end position="1120"/>
    </location>
</feature>
<reference evidence="6 7" key="1">
    <citation type="submission" date="2024-02" db="EMBL/GenBank/DDBJ databases">
        <authorList>
            <person name="Chen Y."/>
            <person name="Shah S."/>
            <person name="Dougan E. K."/>
            <person name="Thang M."/>
            <person name="Chan C."/>
        </authorList>
    </citation>
    <scope>NUCLEOTIDE SEQUENCE [LARGE SCALE GENOMIC DNA]</scope>
</reference>
<evidence type="ECO:0000256" key="2">
    <source>
        <dbReference type="ARBA" id="ARBA00022553"/>
    </source>
</evidence>
<gene>
    <name evidence="6" type="ORF">SCF082_LOCUS28347</name>
</gene>
<keyword evidence="4" id="KW-1133">Transmembrane helix</keyword>
<dbReference type="InterPro" id="IPR010080">
    <property type="entry name" value="Thioester_reductase-like_dom"/>
</dbReference>
<dbReference type="Gene3D" id="2.160.10.10">
    <property type="entry name" value="Hexapeptide repeat proteins"/>
    <property type="match status" value="1"/>
</dbReference>
<dbReference type="NCBIfam" id="TIGR01746">
    <property type="entry name" value="Thioester-redct"/>
    <property type="match status" value="1"/>
</dbReference>
<accession>A0ABP0MKD9</accession>
<evidence type="ECO:0000313" key="7">
    <source>
        <dbReference type="Proteomes" id="UP001642464"/>
    </source>
</evidence>
<dbReference type="CDD" id="cd05235">
    <property type="entry name" value="SDR_e1"/>
    <property type="match status" value="1"/>
</dbReference>
<dbReference type="InterPro" id="IPR013120">
    <property type="entry name" value="FAR_NAD-bd"/>
</dbReference>
<feature type="domain" description="Thioester reductase (TE)" evidence="5">
    <location>
        <begin position="1655"/>
        <end position="1899"/>
    </location>
</feature>
<dbReference type="Pfam" id="PF07993">
    <property type="entry name" value="NAD_binding_4"/>
    <property type="match status" value="1"/>
</dbReference>
<keyword evidence="2" id="KW-0597">Phosphoprotein</keyword>
<dbReference type="PANTHER" id="PTHR44845">
    <property type="entry name" value="CARRIER DOMAIN-CONTAINING PROTEIN"/>
    <property type="match status" value="1"/>
</dbReference>
<protein>
    <submittedName>
        <fullName evidence="6">Polyketide synthase HetM</fullName>
    </submittedName>
</protein>
<keyword evidence="7" id="KW-1185">Reference proteome</keyword>
<keyword evidence="1" id="KW-0596">Phosphopantetheine</keyword>
<evidence type="ECO:0000313" key="6">
    <source>
        <dbReference type="EMBL" id="CAK9051666.1"/>
    </source>
</evidence>
<feature type="transmembrane region" description="Helical" evidence="4">
    <location>
        <begin position="1468"/>
        <end position="1489"/>
    </location>
</feature>
<sequence>MGWEFRPTFLWPRNQPEDNPDMPHITFSDANQFMQDLLEALATNYGQALDSKDFASHPLKLSPEAVHLWDSFRHQAESDKEAVPAQAAGAVGKYCFTTTTHVMACHLLSQAFREVKSSKAQCMRPAHSNEPLFPCVSHDMQHIPACLLLAAPEHLNLMLTGILTCYNEMKLPAPRRAGPPVLSDDRKVEARDDEGESPDEVALAILLQRCQHQADITVTHVNTVLPRRMGFRSDQPAICRLFDLAAQLGAGVRLGQVNAGLKLRLSLSTMPETSRRRLNLQAFVVSRPLDFENRPPNMLGAGARPQHLYASFRRLSLDFDSCIAGFHVRPASFAWSPPMAGAGKRKQAPSAPRQPSSGARKRAQDQPTQAAAPAKRSKVAAAEVIPEQIVHHDLCPPVPLRRAPVDGRDVEAILNRHLSDTQIHGSTLSSPTSALPRFCSGTGICTGELKLPGPAGFVGLLHKYILPNDPALPLLLRWFHLSRYMPVCLFHVVWVNIWQHVLGEHPVIRSLQQQYFHGTADGLWDAHWRAAPDRVMPGTAVGSSPQESWRKHVLKTLVMQKSPTPIELASKLQNSVVQHQLLDLSHMEQDGRQFQDWPLAGTHLDQNVLKGDVADEAGNVWILVPTSKFKVRRGQGKKLHVESREPVRLPPDAARQFAILCTAKSTDVVCEALAALGLYDLASACIHSWDVAAAVFDDWRCVLIGPEVANYWQTHGVSGENDHMRSLCWFCETAGKSGPCEHSYCALLRQGVLSLEPLAKPQSRAGRPAGRPIQLSGSLLQPGPLLASHSMATSPATPLVPDVSECPAPDHLMTVLQSAGLGSLRSRFVRQEATVDMLRLMSYTDFQTFFNLTLPQAHALKMALQQELALYRQRLESLPSDEDVIKNISWDLDGAEKKELANQFASVNQMQLHMQNLDGGLVKAFRQMEIVTGLIHRMASVQGDRLVVFVNELCFSAFRGGPVFFAYLRALGLRARGYCRIDTRYVSEFDLITLGNCCVVAEGAKLRPAVAEAGTLHLRGLVFGDHCAVGENAVCTAGCVAGDNVTLQPLSLFSGRTGRTLPDGSVWKGAPLVQSRQQPIRVPPGMLGWDLCRETFAFLLALFLQILCSMCAYCAFGWLAEVQGFVQFESEGVGTAWKWQEQGEGWLFAATWLLFGPPVMASADVLLGLDLASITDKVGEAMGIGRLEFGIRLAGMVAISFAVYGWSLTISSALLCRFIRGSRSRNSWFFQVRRVVLRLTFFRYPAQLSGTWAMSAYLSLLGSRCSLYATVAVTEPPLEPRKLHVAKGALLLSHQALGECEVGQGAIVAADAVMLPHSVVEARGTVGAMSVAGRPVRSDLQLVGNPGVIMRRGTLSKTPATSWGWRWLRAIVCLLYPLLAPGLLQLLLLITLLPAMYLLTIVLATFTKTDGVLSSLALAGSLPLAYIALGWCLCLVAVLLKWLLPTQSRSWRWHGSPRVHVAMFSQQLNSMCISVFMSMALGSPCYNWWLKLMGARIASDAVLLTSIVGDHEMLTVGKGAIVDKEAFLSSTRLLPSKERPRQHFEFCTCNNPVIIGMGSTVSHAAAVVAGETGNFSVLAPLSAVGPSARLPAQTLAVGLPPQAFVWSKEKNLIRPSARPVPRELRPPIVVPPYVSRAIGRMKVHAPASDEIAPLVTGACGFLGRHVVAELLGRCSRIFCLVRAKDAQTAQLRVEQALRNVGIDKAEFQEAVEVVPGDLSQRNFGRSFVEIQRLAGRVTHVINVAAKVNLTEPFDMMRQDNVDATAHLLEFCSSVRPKPFHHVSTMGVFTPDMLDRHGAVRETAPLGDIRCMPLYGTGDQANGYPQSKWLAEKMVFEAARQGLPSFVHRPGLIGGHSRTGAAAEDVFFHFLSDVLQLGCLPDMEGDKFNLTPVDFVAKAIVQIMLEGGTSSGSVLHPAMPDNSISIHDLANIFQLLGYQSKTMDFVDWQKKILAEPLRFKSWSFCAALTVEGHGIDSMADSTSGAHAMRAALGEDAYCSFNAKSNLKQQIRWYIAQGLLPPPGAL</sequence>
<dbReference type="PANTHER" id="PTHR44845:SF6">
    <property type="entry name" value="BETA-ALANINE-ACTIVATING ENZYME"/>
    <property type="match status" value="1"/>
</dbReference>
<keyword evidence="4" id="KW-0812">Transmembrane</keyword>
<dbReference type="SUPFAM" id="SSF51735">
    <property type="entry name" value="NAD(P)-binding Rossmann-fold domains"/>
    <property type="match status" value="1"/>
</dbReference>
<feature type="region of interest" description="Disordered" evidence="3">
    <location>
        <begin position="338"/>
        <end position="377"/>
    </location>
</feature>
<dbReference type="Proteomes" id="UP001642464">
    <property type="component" value="Unassembled WGS sequence"/>
</dbReference>
<feature type="region of interest" description="Disordered" evidence="3">
    <location>
        <begin position="176"/>
        <end position="196"/>
    </location>
</feature>
<dbReference type="InterPro" id="IPR011004">
    <property type="entry name" value="Trimer_LpxA-like_sf"/>
</dbReference>
<dbReference type="SUPFAM" id="SSF51161">
    <property type="entry name" value="Trimeric LpxA-like enzymes"/>
    <property type="match status" value="3"/>
</dbReference>
<feature type="compositionally biased region" description="Low complexity" evidence="3">
    <location>
        <begin position="365"/>
        <end position="377"/>
    </location>
</feature>
<organism evidence="6 7">
    <name type="scientific">Durusdinium trenchii</name>
    <dbReference type="NCBI Taxonomy" id="1381693"/>
    <lineage>
        <taxon>Eukaryota</taxon>
        <taxon>Sar</taxon>
        <taxon>Alveolata</taxon>
        <taxon>Dinophyceae</taxon>
        <taxon>Suessiales</taxon>
        <taxon>Symbiodiniaceae</taxon>
        <taxon>Durusdinium</taxon>
    </lineage>
</organism>
<feature type="transmembrane region" description="Helical" evidence="4">
    <location>
        <begin position="1424"/>
        <end position="1444"/>
    </location>
</feature>
<evidence type="ECO:0000259" key="5">
    <source>
        <dbReference type="Pfam" id="PF07993"/>
    </source>
</evidence>
<dbReference type="EMBL" id="CAXAMM010022248">
    <property type="protein sequence ID" value="CAK9051666.1"/>
    <property type="molecule type" value="Genomic_DNA"/>
</dbReference>
<name>A0ABP0MKD9_9DINO</name>
<evidence type="ECO:0000256" key="1">
    <source>
        <dbReference type="ARBA" id="ARBA00022450"/>
    </source>
</evidence>
<feature type="transmembrane region" description="Helical" evidence="4">
    <location>
        <begin position="1146"/>
        <end position="1169"/>
    </location>
</feature>
<feature type="transmembrane region" description="Helical" evidence="4">
    <location>
        <begin position="1189"/>
        <end position="1216"/>
    </location>
</feature>
<dbReference type="Gene3D" id="3.40.50.720">
    <property type="entry name" value="NAD(P)-binding Rossmann-like Domain"/>
    <property type="match status" value="1"/>
</dbReference>
<comment type="caution">
    <text evidence="6">The sequence shown here is derived from an EMBL/GenBank/DDBJ whole genome shotgun (WGS) entry which is preliminary data.</text>
</comment>
<evidence type="ECO:0000256" key="4">
    <source>
        <dbReference type="SAM" id="Phobius"/>
    </source>
</evidence>
<keyword evidence="4" id="KW-0472">Membrane</keyword>
<feature type="transmembrane region" description="Helical" evidence="4">
    <location>
        <begin position="1374"/>
        <end position="1404"/>
    </location>
</feature>
<dbReference type="InterPro" id="IPR036291">
    <property type="entry name" value="NAD(P)-bd_dom_sf"/>
</dbReference>
<proteinExistence type="predicted"/>
<evidence type="ECO:0000256" key="3">
    <source>
        <dbReference type="SAM" id="MobiDB-lite"/>
    </source>
</evidence>